<dbReference type="PROSITE" id="PS51078">
    <property type="entry name" value="ICLR_ED"/>
    <property type="match status" value="1"/>
</dbReference>
<keyword evidence="2" id="KW-0805">Transcription regulation</keyword>
<dbReference type="AlphaFoldDB" id="A0A3D9SNW6"/>
<dbReference type="GO" id="GO:0003700">
    <property type="term" value="F:DNA-binding transcription factor activity"/>
    <property type="evidence" value="ECO:0007669"/>
    <property type="project" value="TreeGrafter"/>
</dbReference>
<dbReference type="GO" id="GO:0045892">
    <property type="term" value="P:negative regulation of DNA-templated transcription"/>
    <property type="evidence" value="ECO:0007669"/>
    <property type="project" value="TreeGrafter"/>
</dbReference>
<evidence type="ECO:0000256" key="6">
    <source>
        <dbReference type="ARBA" id="ARBA00070406"/>
    </source>
</evidence>
<dbReference type="Gene3D" id="3.30.450.40">
    <property type="match status" value="1"/>
</dbReference>
<comment type="function">
    <text evidence="5">May be an activator protein for the gylABX operon.</text>
</comment>
<dbReference type="InterPro" id="IPR036388">
    <property type="entry name" value="WH-like_DNA-bd_sf"/>
</dbReference>
<name>A0A3D9SNW6_9ACTN</name>
<dbReference type="InterPro" id="IPR050707">
    <property type="entry name" value="HTH_MetabolicPath_Reg"/>
</dbReference>
<feature type="domain" description="IclR-ED" evidence="8">
    <location>
        <begin position="81"/>
        <end position="263"/>
    </location>
</feature>
<dbReference type="InterPro" id="IPR005471">
    <property type="entry name" value="Tscrpt_reg_IclR_N"/>
</dbReference>
<evidence type="ECO:0000256" key="3">
    <source>
        <dbReference type="ARBA" id="ARBA00023125"/>
    </source>
</evidence>
<accession>A0A3D9SNW6</accession>
<dbReference type="OrthoDB" id="4474362at2"/>
<dbReference type="RefSeq" id="WP_116021415.1">
    <property type="nucleotide sequence ID" value="NZ_QTTT01000001.1"/>
</dbReference>
<evidence type="ECO:0000256" key="4">
    <source>
        <dbReference type="ARBA" id="ARBA00023163"/>
    </source>
</evidence>
<reference evidence="9 10" key="1">
    <citation type="submission" date="2018-08" db="EMBL/GenBank/DDBJ databases">
        <title>Sequencing the genomes of 1000 actinobacteria strains.</title>
        <authorList>
            <person name="Klenk H.-P."/>
        </authorList>
    </citation>
    <scope>NUCLEOTIDE SEQUENCE [LARGE SCALE GENOMIC DNA]</scope>
    <source>
        <strain evidence="9 10">DSM 43927</strain>
    </source>
</reference>
<dbReference type="InterPro" id="IPR036390">
    <property type="entry name" value="WH_DNA-bd_sf"/>
</dbReference>
<evidence type="ECO:0000259" key="7">
    <source>
        <dbReference type="PROSITE" id="PS51077"/>
    </source>
</evidence>
<evidence type="ECO:0000313" key="9">
    <source>
        <dbReference type="EMBL" id="REE95653.1"/>
    </source>
</evidence>
<dbReference type="Pfam" id="PF09339">
    <property type="entry name" value="HTH_IclR"/>
    <property type="match status" value="1"/>
</dbReference>
<evidence type="ECO:0000259" key="8">
    <source>
        <dbReference type="PROSITE" id="PS51078"/>
    </source>
</evidence>
<gene>
    <name evidence="9" type="ORF">DFJ69_1062</name>
</gene>
<dbReference type="Proteomes" id="UP000256661">
    <property type="component" value="Unassembled WGS sequence"/>
</dbReference>
<dbReference type="InterPro" id="IPR014757">
    <property type="entry name" value="Tscrpt_reg_IclR_C"/>
</dbReference>
<evidence type="ECO:0000256" key="5">
    <source>
        <dbReference type="ARBA" id="ARBA00058938"/>
    </source>
</evidence>
<dbReference type="PANTHER" id="PTHR30136:SF24">
    <property type="entry name" value="HTH-TYPE TRANSCRIPTIONAL REPRESSOR ALLR"/>
    <property type="match status" value="1"/>
</dbReference>
<comment type="caution">
    <text evidence="9">The sequence shown here is derived from an EMBL/GenBank/DDBJ whole genome shotgun (WGS) entry which is preliminary data.</text>
</comment>
<keyword evidence="10" id="KW-1185">Reference proteome</keyword>
<dbReference type="PANTHER" id="PTHR30136">
    <property type="entry name" value="HELIX-TURN-HELIX TRANSCRIPTIONAL REGULATOR, ICLR FAMILY"/>
    <property type="match status" value="1"/>
</dbReference>
<evidence type="ECO:0000313" key="10">
    <source>
        <dbReference type="Proteomes" id="UP000256661"/>
    </source>
</evidence>
<keyword evidence="4" id="KW-0804">Transcription</keyword>
<sequence length="268" mass="28558">MSGTASQVSGSSPGYRGRNSTADRALDILLLFDDDTLVLSASKVAEHLNVARSTAYRYLQSLTSMGFLEENNGSGFRLGPRVLELARLARKGVGLSDVARPAMRELVAATGFPVLLTRRAGASVVCLERAEAGQALRLSYERGQVLPVNAGAAALALLAWAPPEQVDAVLERPLERFTEATITDPARLRERLAAIRERGYAATRGERDPDVLGVAAPVRNHDGDVIAALSIAALSHRVPDDRIPQIADAVRHAADRLSAQAALLDIAP</sequence>
<organism evidence="9 10">
    <name type="scientific">Thermomonospora umbrina</name>
    <dbReference type="NCBI Taxonomy" id="111806"/>
    <lineage>
        <taxon>Bacteria</taxon>
        <taxon>Bacillati</taxon>
        <taxon>Actinomycetota</taxon>
        <taxon>Actinomycetes</taxon>
        <taxon>Streptosporangiales</taxon>
        <taxon>Thermomonosporaceae</taxon>
        <taxon>Thermomonospora</taxon>
    </lineage>
</organism>
<proteinExistence type="predicted"/>
<dbReference type="GO" id="GO:0006071">
    <property type="term" value="P:glycerol metabolic process"/>
    <property type="evidence" value="ECO:0007669"/>
    <property type="project" value="UniProtKB-KW"/>
</dbReference>
<dbReference type="SUPFAM" id="SSF46785">
    <property type="entry name" value="Winged helix' DNA-binding domain"/>
    <property type="match status" value="1"/>
</dbReference>
<keyword evidence="3" id="KW-0238">DNA-binding</keyword>
<dbReference type="EMBL" id="QTTT01000001">
    <property type="protein sequence ID" value="REE95653.1"/>
    <property type="molecule type" value="Genomic_DNA"/>
</dbReference>
<dbReference type="GO" id="GO:0003677">
    <property type="term" value="F:DNA binding"/>
    <property type="evidence" value="ECO:0007669"/>
    <property type="project" value="UniProtKB-KW"/>
</dbReference>
<evidence type="ECO:0000256" key="2">
    <source>
        <dbReference type="ARBA" id="ARBA00023015"/>
    </source>
</evidence>
<feature type="domain" description="HTH iclR-type" evidence="7">
    <location>
        <begin position="19"/>
        <end position="80"/>
    </location>
</feature>
<dbReference type="SUPFAM" id="SSF55781">
    <property type="entry name" value="GAF domain-like"/>
    <property type="match status" value="1"/>
</dbReference>
<protein>
    <recommendedName>
        <fullName evidence="6">Glycerol operon regulatory protein</fullName>
    </recommendedName>
</protein>
<keyword evidence="1" id="KW-0319">Glycerol metabolism</keyword>
<dbReference type="InterPro" id="IPR029016">
    <property type="entry name" value="GAF-like_dom_sf"/>
</dbReference>
<dbReference type="Pfam" id="PF01614">
    <property type="entry name" value="IclR_C"/>
    <property type="match status" value="1"/>
</dbReference>
<evidence type="ECO:0000256" key="1">
    <source>
        <dbReference type="ARBA" id="ARBA00022798"/>
    </source>
</evidence>
<dbReference type="SMART" id="SM00346">
    <property type="entry name" value="HTH_ICLR"/>
    <property type="match status" value="1"/>
</dbReference>
<dbReference type="FunFam" id="1.10.10.10:FF:000056">
    <property type="entry name" value="IclR family transcriptional regulator"/>
    <property type="match status" value="1"/>
</dbReference>
<dbReference type="PROSITE" id="PS51077">
    <property type="entry name" value="HTH_ICLR"/>
    <property type="match status" value="1"/>
</dbReference>
<dbReference type="Gene3D" id="1.10.10.10">
    <property type="entry name" value="Winged helix-like DNA-binding domain superfamily/Winged helix DNA-binding domain"/>
    <property type="match status" value="1"/>
</dbReference>